<sequence>MESTFIHVCLKTDGAPTEDGHEVGERWVCSCGDHFVYREGFNRGGYPEVAWWPAPAIPQPRSSGIRLFGPRKG</sequence>
<dbReference type="Proteomes" id="UP000636918">
    <property type="component" value="Unassembled WGS sequence"/>
</dbReference>
<dbReference type="EMBL" id="JAERSG010000005">
    <property type="protein sequence ID" value="MBL0749200.1"/>
    <property type="molecule type" value="Genomic_DNA"/>
</dbReference>
<proteinExistence type="predicted"/>
<name>A0ABS1LBZ2_9ACTN</name>
<keyword evidence="2" id="KW-1185">Reference proteome</keyword>
<evidence type="ECO:0000313" key="1">
    <source>
        <dbReference type="EMBL" id="MBL0749200.1"/>
    </source>
</evidence>
<organism evidence="1 2">
    <name type="scientific">Nocardioides baculatus</name>
    <dbReference type="NCBI Taxonomy" id="2801337"/>
    <lineage>
        <taxon>Bacteria</taxon>
        <taxon>Bacillati</taxon>
        <taxon>Actinomycetota</taxon>
        <taxon>Actinomycetes</taxon>
        <taxon>Propionibacteriales</taxon>
        <taxon>Nocardioidaceae</taxon>
        <taxon>Nocardioides</taxon>
    </lineage>
</organism>
<protein>
    <submittedName>
        <fullName evidence="1">Uncharacterized protein</fullName>
    </submittedName>
</protein>
<gene>
    <name evidence="1" type="ORF">JI751_16390</name>
</gene>
<evidence type="ECO:0000313" key="2">
    <source>
        <dbReference type="Proteomes" id="UP000636918"/>
    </source>
</evidence>
<comment type="caution">
    <text evidence="1">The sequence shown here is derived from an EMBL/GenBank/DDBJ whole genome shotgun (WGS) entry which is preliminary data.</text>
</comment>
<reference evidence="1 2" key="1">
    <citation type="submission" date="2021-01" db="EMBL/GenBank/DDBJ databases">
        <title>Genome seq and assembly of Nocardiodes sp. G10.</title>
        <authorList>
            <person name="Chhetri G."/>
        </authorList>
    </citation>
    <scope>NUCLEOTIDE SEQUENCE [LARGE SCALE GENOMIC DNA]</scope>
    <source>
        <strain evidence="1 2">G10</strain>
    </source>
</reference>
<accession>A0ABS1LBZ2</accession>
<dbReference type="RefSeq" id="WP_201938980.1">
    <property type="nucleotide sequence ID" value="NZ_JAERSG010000005.1"/>
</dbReference>